<dbReference type="PROSITE" id="PS50929">
    <property type="entry name" value="ABC_TM1F"/>
    <property type="match status" value="1"/>
</dbReference>
<dbReference type="InterPro" id="IPR003439">
    <property type="entry name" value="ABC_transporter-like_ATP-bd"/>
</dbReference>
<dbReference type="GO" id="GO:0016887">
    <property type="term" value="F:ATP hydrolysis activity"/>
    <property type="evidence" value="ECO:0007669"/>
    <property type="project" value="InterPro"/>
</dbReference>
<evidence type="ECO:0000313" key="10">
    <source>
        <dbReference type="Proteomes" id="UP000063699"/>
    </source>
</evidence>
<dbReference type="Pfam" id="PF00005">
    <property type="entry name" value="ABC_tran"/>
    <property type="match status" value="1"/>
</dbReference>
<feature type="transmembrane region" description="Helical" evidence="5">
    <location>
        <begin position="126"/>
        <end position="149"/>
    </location>
</feature>
<dbReference type="GO" id="GO:0005524">
    <property type="term" value="F:ATP binding"/>
    <property type="evidence" value="ECO:0007669"/>
    <property type="project" value="InterPro"/>
</dbReference>
<name>A0A0N9I1P4_9PSEU</name>
<feature type="transmembrane region" description="Helical" evidence="5">
    <location>
        <begin position="56"/>
        <end position="75"/>
    </location>
</feature>
<evidence type="ECO:0000256" key="2">
    <source>
        <dbReference type="ARBA" id="ARBA00022692"/>
    </source>
</evidence>
<keyword evidence="3 5" id="KW-1133">Transmembrane helix</keyword>
<dbReference type="InterPro" id="IPR039421">
    <property type="entry name" value="Type_1_exporter"/>
</dbReference>
<feature type="chain" id="PRO_5039558941" evidence="6">
    <location>
        <begin position="33"/>
        <end position="557"/>
    </location>
</feature>
<dbReference type="SUPFAM" id="SSF90123">
    <property type="entry name" value="ABC transporter transmembrane region"/>
    <property type="match status" value="1"/>
</dbReference>
<dbReference type="AlphaFoldDB" id="A0A0N9I1P4"/>
<dbReference type="PROSITE" id="PS00211">
    <property type="entry name" value="ABC_TRANSPORTER_1"/>
    <property type="match status" value="1"/>
</dbReference>
<evidence type="ECO:0000256" key="6">
    <source>
        <dbReference type="SAM" id="SignalP"/>
    </source>
</evidence>
<dbReference type="Pfam" id="PF00664">
    <property type="entry name" value="ABC_membrane"/>
    <property type="match status" value="1"/>
</dbReference>
<evidence type="ECO:0000259" key="8">
    <source>
        <dbReference type="PROSITE" id="PS50929"/>
    </source>
</evidence>
<evidence type="ECO:0000256" key="3">
    <source>
        <dbReference type="ARBA" id="ARBA00022989"/>
    </source>
</evidence>
<comment type="subcellular location">
    <subcellularLocation>
        <location evidence="1">Cell membrane</location>
        <topology evidence="1">Multi-pass membrane protein</topology>
    </subcellularLocation>
</comment>
<dbReference type="PROSITE" id="PS50893">
    <property type="entry name" value="ABC_TRANSPORTER_2"/>
    <property type="match status" value="1"/>
</dbReference>
<dbReference type="OrthoDB" id="4966664at2"/>
<dbReference type="SUPFAM" id="SSF52540">
    <property type="entry name" value="P-loop containing nucleoside triphosphate hydrolases"/>
    <property type="match status" value="1"/>
</dbReference>
<evidence type="ECO:0000256" key="4">
    <source>
        <dbReference type="ARBA" id="ARBA00023136"/>
    </source>
</evidence>
<feature type="transmembrane region" description="Helical" evidence="5">
    <location>
        <begin position="155"/>
        <end position="174"/>
    </location>
</feature>
<gene>
    <name evidence="9" type="ORF">AOZ06_18250</name>
</gene>
<dbReference type="RefSeq" id="WP_054290509.1">
    <property type="nucleotide sequence ID" value="NZ_CP012752.1"/>
</dbReference>
<evidence type="ECO:0000313" key="9">
    <source>
        <dbReference type="EMBL" id="ALG08602.1"/>
    </source>
</evidence>
<dbReference type="KEGG" id="kphy:AOZ06_18250"/>
<dbReference type="InterPro" id="IPR017871">
    <property type="entry name" value="ABC_transporter-like_CS"/>
</dbReference>
<dbReference type="GO" id="GO:0005886">
    <property type="term" value="C:plasma membrane"/>
    <property type="evidence" value="ECO:0007669"/>
    <property type="project" value="UniProtKB-SubCell"/>
</dbReference>
<feature type="domain" description="ABC transporter" evidence="7">
    <location>
        <begin position="323"/>
        <end position="557"/>
    </location>
</feature>
<feature type="domain" description="ABC transmembrane type-1" evidence="8">
    <location>
        <begin position="18"/>
        <end position="298"/>
    </location>
</feature>
<proteinExistence type="predicted"/>
<keyword evidence="10" id="KW-1185">Reference proteome</keyword>
<keyword evidence="4 5" id="KW-0472">Membrane</keyword>
<dbReference type="InterPro" id="IPR011527">
    <property type="entry name" value="ABC1_TM_dom"/>
</dbReference>
<evidence type="ECO:0000259" key="7">
    <source>
        <dbReference type="PROSITE" id="PS50893"/>
    </source>
</evidence>
<reference evidence="9 10" key="1">
    <citation type="submission" date="2015-07" db="EMBL/GenBank/DDBJ databases">
        <title>Genome sequencing of Kibdelosporangium phytohabitans.</title>
        <authorList>
            <person name="Qin S."/>
            <person name="Xing K."/>
        </authorList>
    </citation>
    <scope>NUCLEOTIDE SEQUENCE [LARGE SCALE GENOMIC DNA]</scope>
    <source>
        <strain evidence="9 10">KLBMP1111</strain>
    </source>
</reference>
<dbReference type="EMBL" id="CP012752">
    <property type="protein sequence ID" value="ALG08602.1"/>
    <property type="molecule type" value="Genomic_DNA"/>
</dbReference>
<keyword evidence="6" id="KW-0732">Signal</keyword>
<dbReference type="InterPro" id="IPR027417">
    <property type="entry name" value="P-loop_NTPase"/>
</dbReference>
<dbReference type="CDD" id="cd07346">
    <property type="entry name" value="ABC_6TM_exporters"/>
    <property type="match status" value="1"/>
</dbReference>
<accession>A0A0N9I1P4</accession>
<evidence type="ECO:0000256" key="1">
    <source>
        <dbReference type="ARBA" id="ARBA00004651"/>
    </source>
</evidence>
<dbReference type="GO" id="GO:0015421">
    <property type="term" value="F:ABC-type oligopeptide transporter activity"/>
    <property type="evidence" value="ECO:0007669"/>
    <property type="project" value="TreeGrafter"/>
</dbReference>
<dbReference type="PANTHER" id="PTHR43394">
    <property type="entry name" value="ATP-DEPENDENT PERMEASE MDL1, MITOCHONDRIAL"/>
    <property type="match status" value="1"/>
</dbReference>
<dbReference type="Gene3D" id="1.20.1560.10">
    <property type="entry name" value="ABC transporter type 1, transmembrane domain"/>
    <property type="match status" value="1"/>
</dbReference>
<dbReference type="Proteomes" id="UP000063699">
    <property type="component" value="Chromosome"/>
</dbReference>
<protein>
    <submittedName>
        <fullName evidence="9">ABC transporter</fullName>
    </submittedName>
</protein>
<keyword evidence="2 5" id="KW-0812">Transmembrane</keyword>
<dbReference type="InterPro" id="IPR036640">
    <property type="entry name" value="ABC1_TM_sf"/>
</dbReference>
<dbReference type="PANTHER" id="PTHR43394:SF1">
    <property type="entry name" value="ATP-BINDING CASSETTE SUB-FAMILY B MEMBER 10, MITOCHONDRIAL"/>
    <property type="match status" value="1"/>
</dbReference>
<feature type="transmembrane region" description="Helical" evidence="5">
    <location>
        <begin position="237"/>
        <end position="263"/>
    </location>
</feature>
<evidence type="ECO:0000256" key="5">
    <source>
        <dbReference type="SAM" id="Phobius"/>
    </source>
</evidence>
<feature type="signal peptide" evidence="6">
    <location>
        <begin position="1"/>
        <end position="32"/>
    </location>
</feature>
<organism evidence="9 10">
    <name type="scientific">Kibdelosporangium phytohabitans</name>
    <dbReference type="NCBI Taxonomy" id="860235"/>
    <lineage>
        <taxon>Bacteria</taxon>
        <taxon>Bacillati</taxon>
        <taxon>Actinomycetota</taxon>
        <taxon>Actinomycetes</taxon>
        <taxon>Pseudonocardiales</taxon>
        <taxon>Pseudonocardiaceae</taxon>
        <taxon>Kibdelosporangium</taxon>
    </lineage>
</organism>
<dbReference type="STRING" id="860235.AOZ06_18250"/>
<sequence length="557" mass="58237">MRRGLLAGAVRRHWGRLLVGVLLLAAHQAAEAAVPVAIGLIIDQAVATGDWDALAWSVAGLAVLFTVLAFAYRLGARQAVLAFEREMHHLRVQVAKRVLDPRGERTGMRSGELLSIASSDAERTALIIRAVSIGIAAFTALAVSSVALLTINVPLGLGVLVGVPLLVLVTTRVAPLLTRHSAEQQEAAAHTTALATDLVGGLRTLRGIGAQHTAASRYRKSSESALRASLRAATTTGLYQGVTAAASGLFLAAVAGFAGWFALSGRLTVGELVTVMGLAQFIAEPLRTLGFCGQLLATSRASAARLTTVLDAQPLVENGTRAVGSADVSLELQGVSYRTLRSVDLEVAPREMVGLVAYDQRDADALLAVLAGQVPEHDGAVLVNGIPSVELDIDERRRAVLVEQHDIALFEGSLRDNIAATTRAGDDEVTAAVAAAAAEDVVDVHPAGLDHKVTDRGSSLSGGQRQRIGLARALLAAPPVLVLHDPTTAVDAVTEELIAERLTAKRTGQSTLVVTSSPALLGKADRVIVLDAGQVSRVGTHAQLAETDETYRKAVLR</sequence>
<dbReference type="Gene3D" id="3.40.50.300">
    <property type="entry name" value="P-loop containing nucleotide triphosphate hydrolases"/>
    <property type="match status" value="1"/>
</dbReference>